<dbReference type="SUPFAM" id="SSF75420">
    <property type="entry name" value="YhbC-like, N-terminal domain"/>
    <property type="match status" value="1"/>
</dbReference>
<dbReference type="Pfam" id="PF17384">
    <property type="entry name" value="DUF150_C"/>
    <property type="match status" value="1"/>
</dbReference>
<dbReference type="RefSeq" id="WP_188449452.1">
    <property type="nucleotide sequence ID" value="NZ_BMDW01000027.1"/>
</dbReference>
<organism evidence="7 8">
    <name type="scientific">Sphingomonas psychrolutea</name>
    <dbReference type="NCBI Taxonomy" id="1259676"/>
    <lineage>
        <taxon>Bacteria</taxon>
        <taxon>Pseudomonadati</taxon>
        <taxon>Pseudomonadota</taxon>
        <taxon>Alphaproteobacteria</taxon>
        <taxon>Sphingomonadales</taxon>
        <taxon>Sphingomonadaceae</taxon>
        <taxon>Sphingomonas</taxon>
    </lineage>
</organism>
<dbReference type="CDD" id="cd01734">
    <property type="entry name" value="YlxS_C"/>
    <property type="match status" value="1"/>
</dbReference>
<dbReference type="Proteomes" id="UP000618591">
    <property type="component" value="Unassembled WGS sequence"/>
</dbReference>
<evidence type="ECO:0000313" key="8">
    <source>
        <dbReference type="Proteomes" id="UP000618591"/>
    </source>
</evidence>
<dbReference type="Gene3D" id="2.30.30.180">
    <property type="entry name" value="Ribosome maturation factor RimP, C-terminal domain"/>
    <property type="match status" value="1"/>
</dbReference>
<evidence type="ECO:0000256" key="3">
    <source>
        <dbReference type="HAMAP-Rule" id="MF_01077"/>
    </source>
</evidence>
<evidence type="ECO:0000256" key="4">
    <source>
        <dbReference type="SAM" id="MobiDB-lite"/>
    </source>
</evidence>
<dbReference type="NCBIfam" id="NF011229">
    <property type="entry name" value="PRK14636.1"/>
    <property type="match status" value="1"/>
</dbReference>
<evidence type="ECO:0000256" key="1">
    <source>
        <dbReference type="ARBA" id="ARBA00022490"/>
    </source>
</evidence>
<keyword evidence="1 3" id="KW-0963">Cytoplasm</keyword>
<proteinExistence type="inferred from homology"/>
<evidence type="ECO:0000256" key="2">
    <source>
        <dbReference type="ARBA" id="ARBA00022517"/>
    </source>
</evidence>
<dbReference type="PANTHER" id="PTHR33867:SF1">
    <property type="entry name" value="RIBOSOME MATURATION FACTOR RIMP"/>
    <property type="match status" value="1"/>
</dbReference>
<evidence type="ECO:0000259" key="5">
    <source>
        <dbReference type="Pfam" id="PF02576"/>
    </source>
</evidence>
<dbReference type="InterPro" id="IPR028989">
    <property type="entry name" value="RimP_N"/>
</dbReference>
<dbReference type="PANTHER" id="PTHR33867">
    <property type="entry name" value="RIBOSOME MATURATION FACTOR RIMP"/>
    <property type="match status" value="1"/>
</dbReference>
<keyword evidence="2 3" id="KW-0690">Ribosome biogenesis</keyword>
<comment type="similarity">
    <text evidence="3">Belongs to the RimP family.</text>
</comment>
<sequence>MAETPDLTALVAPLAEALGFDLVRVKLFGGKGDLTLQVMAERPATRQLTIDDCAALSRSISDRLDALEAEGRDPISEEYRLEVSSPGIDRPLTRLKDFADWDGHEARIVLSSPIDGRKVLTGLLKGVEGDIITIYVATKGEMEVPFSQIGTAKLVLTNALIAATRPLSMDGVEEEETEEELVPEGTEDEGQI</sequence>
<comment type="caution">
    <text evidence="7">The sequence shown here is derived from an EMBL/GenBank/DDBJ whole genome shotgun (WGS) entry which is preliminary data.</text>
</comment>
<dbReference type="HAMAP" id="MF_01077">
    <property type="entry name" value="RimP"/>
    <property type="match status" value="1"/>
</dbReference>
<dbReference type="Pfam" id="PF02576">
    <property type="entry name" value="RimP_N"/>
    <property type="match status" value="1"/>
</dbReference>
<accession>A0ABQ1H7F8</accession>
<feature type="domain" description="Ribosome maturation factor RimP N-terminal" evidence="5">
    <location>
        <begin position="10"/>
        <end position="89"/>
    </location>
</feature>
<feature type="domain" description="Ribosome maturation factor RimP C-terminal" evidence="6">
    <location>
        <begin position="92"/>
        <end position="157"/>
    </location>
</feature>
<feature type="compositionally biased region" description="Acidic residues" evidence="4">
    <location>
        <begin position="171"/>
        <end position="192"/>
    </location>
</feature>
<reference evidence="8" key="1">
    <citation type="journal article" date="2019" name="Int. J. Syst. Evol. Microbiol.">
        <title>The Global Catalogue of Microorganisms (GCM) 10K type strain sequencing project: providing services to taxonomists for standard genome sequencing and annotation.</title>
        <authorList>
            <consortium name="The Broad Institute Genomics Platform"/>
            <consortium name="The Broad Institute Genome Sequencing Center for Infectious Disease"/>
            <person name="Wu L."/>
            <person name="Ma J."/>
        </authorList>
    </citation>
    <scope>NUCLEOTIDE SEQUENCE [LARGE SCALE GENOMIC DNA]</scope>
    <source>
        <strain evidence="8">CGMCC 1.10106</strain>
    </source>
</reference>
<dbReference type="SUPFAM" id="SSF74942">
    <property type="entry name" value="YhbC-like, C-terminal domain"/>
    <property type="match status" value="1"/>
</dbReference>
<feature type="region of interest" description="Disordered" evidence="4">
    <location>
        <begin position="169"/>
        <end position="192"/>
    </location>
</feature>
<dbReference type="EMBL" id="BMDW01000027">
    <property type="protein sequence ID" value="GGA60019.1"/>
    <property type="molecule type" value="Genomic_DNA"/>
</dbReference>
<dbReference type="InterPro" id="IPR036847">
    <property type="entry name" value="RimP_C_sf"/>
</dbReference>
<evidence type="ECO:0000313" key="7">
    <source>
        <dbReference type="EMBL" id="GGA60019.1"/>
    </source>
</evidence>
<comment type="function">
    <text evidence="3">Required for maturation of 30S ribosomal subunits.</text>
</comment>
<comment type="subcellular location">
    <subcellularLocation>
        <location evidence="3">Cytoplasm</location>
    </subcellularLocation>
</comment>
<gene>
    <name evidence="3 7" type="primary">rimP</name>
    <name evidence="7" type="ORF">GCM10011395_32980</name>
</gene>
<keyword evidence="8" id="KW-1185">Reference proteome</keyword>
<dbReference type="InterPro" id="IPR028998">
    <property type="entry name" value="RimP_C"/>
</dbReference>
<dbReference type="InterPro" id="IPR003728">
    <property type="entry name" value="Ribosome_maturation_RimP"/>
</dbReference>
<dbReference type="InterPro" id="IPR035956">
    <property type="entry name" value="RimP_N_sf"/>
</dbReference>
<protein>
    <recommendedName>
        <fullName evidence="3">Ribosome maturation factor RimP</fullName>
    </recommendedName>
</protein>
<evidence type="ECO:0000259" key="6">
    <source>
        <dbReference type="Pfam" id="PF17384"/>
    </source>
</evidence>
<name>A0ABQ1H7F8_9SPHN</name>
<dbReference type="Gene3D" id="3.30.300.70">
    <property type="entry name" value="RimP-like superfamily, N-terminal"/>
    <property type="match status" value="1"/>
</dbReference>